<dbReference type="PANTHER" id="PTHR43265">
    <property type="entry name" value="ESTERASE ESTD"/>
    <property type="match status" value="1"/>
</dbReference>
<feature type="domain" description="AB hydrolase-1" evidence="2">
    <location>
        <begin position="69"/>
        <end position="177"/>
    </location>
</feature>
<proteinExistence type="predicted"/>
<dbReference type="Proteomes" id="UP000048926">
    <property type="component" value="Unassembled WGS sequence"/>
</dbReference>
<dbReference type="OrthoDB" id="249225at2"/>
<evidence type="ECO:0000259" key="1">
    <source>
        <dbReference type="Pfam" id="PF00561"/>
    </source>
</evidence>
<dbReference type="Pfam" id="PF00561">
    <property type="entry name" value="Abhydrolase_1"/>
    <property type="match status" value="1"/>
</dbReference>
<organism evidence="3 4">
    <name type="scientific">Roseibium aggregatum</name>
    <dbReference type="NCBI Taxonomy" id="187304"/>
    <lineage>
        <taxon>Bacteria</taxon>
        <taxon>Pseudomonadati</taxon>
        <taxon>Pseudomonadota</taxon>
        <taxon>Alphaproteobacteria</taxon>
        <taxon>Hyphomicrobiales</taxon>
        <taxon>Stappiaceae</taxon>
        <taxon>Roseibium</taxon>
    </lineage>
</organism>
<accession>A0A0M6Y7H4</accession>
<dbReference type="InterPro" id="IPR053145">
    <property type="entry name" value="AB_hydrolase_Est10"/>
</dbReference>
<dbReference type="AlphaFoldDB" id="A0A0M6Y7H4"/>
<dbReference type="SUPFAM" id="SSF53474">
    <property type="entry name" value="alpha/beta-Hydrolases"/>
    <property type="match status" value="2"/>
</dbReference>
<keyword evidence="3" id="KW-0378">Hydrolase</keyword>
<dbReference type="RefSeq" id="WP_055658362.1">
    <property type="nucleotide sequence ID" value="NZ_CXST01000002.1"/>
</dbReference>
<dbReference type="PANTHER" id="PTHR43265:SF1">
    <property type="entry name" value="ESTERASE ESTD"/>
    <property type="match status" value="1"/>
</dbReference>
<reference evidence="4" key="1">
    <citation type="submission" date="2015-07" db="EMBL/GenBank/DDBJ databases">
        <authorList>
            <person name="Rodrigo-Torres Lidia"/>
            <person name="Arahal R.David."/>
        </authorList>
    </citation>
    <scope>NUCLEOTIDE SEQUENCE [LARGE SCALE GENOMIC DNA]</scope>
    <source>
        <strain evidence="4">CECT 4801</strain>
    </source>
</reference>
<dbReference type="InterPro" id="IPR000073">
    <property type="entry name" value="AB_hydrolase_1"/>
</dbReference>
<dbReference type="Pfam" id="PF12697">
    <property type="entry name" value="Abhydrolase_6"/>
    <property type="match status" value="1"/>
</dbReference>
<feature type="domain" description="AB hydrolase-1" evidence="1">
    <location>
        <begin position="331"/>
        <end position="494"/>
    </location>
</feature>
<keyword evidence="4" id="KW-1185">Reference proteome</keyword>
<sequence length="605" mass="65558">MKLELARDMNRQGFDTSSATPVAGTSAVALPISFDGLAGYFHPAAGGTAILLLSPWGYEELCSRKSYRMLGEKFAASGYPCLRFDYPATANSHGDSADIQDKSAWQASVRTALSELKRLANPDRVVVVGQGIGASLASNLAADGEIAGQVLMAPVAQGRAYLRELAAWTALTQPTFLVSASDGPEGGLMAGGFVLSAATADEIKSLNLYKTELPSGLKTLLVQRADHPGDQKLADHYAENGWEFESLSFEGYVDYVSDPTLSVPPVQTLDRIVAWVKANFPAGQLETAALAEISAVSEPLPDVEEEALRFGPDKMFFGVLASPRGKCAETAVIMLNSGYDHSIGWARMSVGFARSLAESGCAVLRTDLAGIGESCYWPDQPSQVLYSDRQLEDVRAAVGFVKERTGVKNVILFGRCSGAYLALLAAADDDRVNAAFLVNSRKLVWDPDENVDKAIREPIQTLSSYGRKAVDSETLKRVLSGEINLVSALKKVTRPVKLKVDRTLAPVLGNLSRHYRLFKVLTGRLQKLEQRDVPVSLVYSDNDRGLLELHNWFGVDRHGLKAYPNIEMHGLQDADHNLTPIAARQQMFALLTDFVAKVSASRSCK</sequence>
<evidence type="ECO:0000313" key="4">
    <source>
        <dbReference type="Proteomes" id="UP000048926"/>
    </source>
</evidence>
<gene>
    <name evidence="3" type="ORF">LAL4801_03799</name>
</gene>
<dbReference type="GO" id="GO:0052689">
    <property type="term" value="F:carboxylic ester hydrolase activity"/>
    <property type="evidence" value="ECO:0007669"/>
    <property type="project" value="TreeGrafter"/>
</dbReference>
<evidence type="ECO:0000313" key="3">
    <source>
        <dbReference type="EMBL" id="CTQ45349.1"/>
    </source>
</evidence>
<dbReference type="InterPro" id="IPR029058">
    <property type="entry name" value="AB_hydrolase_fold"/>
</dbReference>
<dbReference type="STRING" id="187304.B0E33_04435"/>
<dbReference type="Gene3D" id="3.40.50.1820">
    <property type="entry name" value="alpha/beta hydrolase"/>
    <property type="match status" value="2"/>
</dbReference>
<evidence type="ECO:0000259" key="2">
    <source>
        <dbReference type="Pfam" id="PF12697"/>
    </source>
</evidence>
<dbReference type="EMBL" id="CXST01000002">
    <property type="protein sequence ID" value="CTQ45349.1"/>
    <property type="molecule type" value="Genomic_DNA"/>
</dbReference>
<name>A0A0M6Y7H4_9HYPH</name>
<protein>
    <submittedName>
        <fullName evidence="3">Exosortase A system-associated hydrolase 1</fullName>
    </submittedName>
</protein>